<dbReference type="Pfam" id="PF13671">
    <property type="entry name" value="AAA_33"/>
    <property type="match status" value="1"/>
</dbReference>
<dbReference type="Proteomes" id="UP000294856">
    <property type="component" value="Unassembled WGS sequence"/>
</dbReference>
<comment type="caution">
    <text evidence="1">The sequence shown here is derived from an EMBL/GenBank/DDBJ whole genome shotgun (WGS) entry which is preliminary data.</text>
</comment>
<dbReference type="SUPFAM" id="SSF52540">
    <property type="entry name" value="P-loop containing nucleoside triphosphate hydrolases"/>
    <property type="match status" value="1"/>
</dbReference>
<evidence type="ECO:0000313" key="2">
    <source>
        <dbReference type="Proteomes" id="UP000294856"/>
    </source>
</evidence>
<reference evidence="1 2" key="1">
    <citation type="submission" date="2019-03" db="EMBL/GenBank/DDBJ databases">
        <title>Genomic Encyclopedia of Type Strains, Phase IV (KMG-IV): sequencing the most valuable type-strain genomes for metagenomic binning, comparative biology and taxonomic classification.</title>
        <authorList>
            <person name="Goeker M."/>
        </authorList>
    </citation>
    <scope>NUCLEOTIDE SEQUENCE [LARGE SCALE GENOMIC DNA]</scope>
    <source>
        <strain evidence="1 2">DSM 44684</strain>
    </source>
</reference>
<organism evidence="1 2">
    <name type="scientific">Nocardia alba</name>
    <dbReference type="NCBI Taxonomy" id="225051"/>
    <lineage>
        <taxon>Bacteria</taxon>
        <taxon>Bacillati</taxon>
        <taxon>Actinomycetota</taxon>
        <taxon>Actinomycetes</taxon>
        <taxon>Mycobacteriales</taxon>
        <taxon>Nocardiaceae</taxon>
        <taxon>Nocardia</taxon>
    </lineage>
</organism>
<protein>
    <recommendedName>
        <fullName evidence="3">AAA domain-containing protein</fullName>
    </recommendedName>
</protein>
<dbReference type="EMBL" id="SMFR01000005">
    <property type="protein sequence ID" value="TCJ93694.1"/>
    <property type="molecule type" value="Genomic_DNA"/>
</dbReference>
<dbReference type="STRING" id="1210063.GCA_001612665_05004"/>
<dbReference type="AlphaFoldDB" id="A0A4R1FK75"/>
<accession>A0A4R1FK75</accession>
<dbReference type="Gene3D" id="3.40.50.300">
    <property type="entry name" value="P-loop containing nucleotide triphosphate hydrolases"/>
    <property type="match status" value="1"/>
</dbReference>
<evidence type="ECO:0000313" key="1">
    <source>
        <dbReference type="EMBL" id="TCJ93694.1"/>
    </source>
</evidence>
<evidence type="ECO:0008006" key="3">
    <source>
        <dbReference type="Google" id="ProtNLM"/>
    </source>
</evidence>
<gene>
    <name evidence="1" type="ORF">DFR71_5544</name>
</gene>
<proteinExistence type="predicted"/>
<dbReference type="InterPro" id="IPR027417">
    <property type="entry name" value="P-loop_NTPase"/>
</dbReference>
<keyword evidence="2" id="KW-1185">Reference proteome</keyword>
<sequence>MPVTRHEDTRKPLCPNLPAKYPGRPRLPFCPFYRTLDRVTPPLDSSSPVPASAPRIITPIALVDLRASAVEELRYPRSTVLVFAGVPGAGKSTALHRFFGSGPDAEHPVRTASGALVLDSNHTRNRLRHRLGWAPYSLWRPLVHFAHYRAIRDAVRDSDGPVAIHDCATFRWSRRLIARWSAQGRRELHMVLIDVPAEQARSGQISRGRSVNSLAFTGHCRRWETMMDSLGARGTALAPDPRPLASTSVVIIDRPTLHAVSRIAFHPV</sequence>
<name>A0A4R1FK75_9NOCA</name>